<dbReference type="Proteomes" id="UP000663855">
    <property type="component" value="Unassembled WGS sequence"/>
</dbReference>
<proteinExistence type="predicted"/>
<dbReference type="EMBL" id="CAJNOW010002188">
    <property type="protein sequence ID" value="CAF1343784.1"/>
    <property type="molecule type" value="Genomic_DNA"/>
</dbReference>
<dbReference type="EMBL" id="CAJOBI010315245">
    <property type="protein sequence ID" value="CAF5175730.1"/>
    <property type="molecule type" value="Genomic_DNA"/>
</dbReference>
<dbReference type="Proteomes" id="UP000681720">
    <property type="component" value="Unassembled WGS sequence"/>
</dbReference>
<dbReference type="EMBL" id="CAJOBJ010001715">
    <property type="protein sequence ID" value="CAF3892871.1"/>
    <property type="molecule type" value="Genomic_DNA"/>
</dbReference>
<accession>A0A816VAF5</accession>
<dbReference type="EMBL" id="CAJNOV010017312">
    <property type="protein sequence ID" value="CAF1606102.1"/>
    <property type="molecule type" value="Genomic_DNA"/>
</dbReference>
<name>A0A816VAF5_9BILA</name>
<evidence type="ECO:0000313" key="7">
    <source>
        <dbReference type="Proteomes" id="UP000663824"/>
    </source>
</evidence>
<gene>
    <name evidence="4" type="ORF">BYL167_LOCUS5830</name>
    <name evidence="2" type="ORF">CJN711_LOCUS35910</name>
    <name evidence="5" type="ORF">GIL414_LOCUS6140</name>
    <name evidence="1" type="ORF">KQP761_LOCUS6877</name>
    <name evidence="3" type="ORF">MBJ925_LOCUS24200</name>
    <name evidence="6" type="ORF">SMN809_LOCUS67368</name>
</gene>
<comment type="caution">
    <text evidence="3">The sequence shown here is derived from an EMBL/GenBank/DDBJ whole genome shotgun (WGS) entry which is preliminary data.</text>
</comment>
<evidence type="ECO:0000313" key="1">
    <source>
        <dbReference type="EMBL" id="CAF1343784.1"/>
    </source>
</evidence>
<reference evidence="3" key="1">
    <citation type="submission" date="2021-02" db="EMBL/GenBank/DDBJ databases">
        <authorList>
            <person name="Nowell W R."/>
        </authorList>
    </citation>
    <scope>NUCLEOTIDE SEQUENCE</scope>
</reference>
<evidence type="ECO:0000313" key="3">
    <source>
        <dbReference type="EMBL" id="CAF2111269.1"/>
    </source>
</evidence>
<sequence length="170" mass="19914">MAMFQNTNYDVKMFGQTVTVPDADIAKVMYYIDCVCTVIEYDDNNIRRYRNYSNWRNMSDEEDKLIFILAATLSPDEFEDKVFFENNALCPNSSNQFYEVGQVKKQLLVVQSIVVGGRTREVKKIMAYKSIWMQENYYRPMQQLAYRFSPQGQREEALRRAAISEACVIS</sequence>
<dbReference type="Proteomes" id="UP000663824">
    <property type="component" value="Unassembled WGS sequence"/>
</dbReference>
<protein>
    <submittedName>
        <fullName evidence="3">Uncharacterized protein</fullName>
    </submittedName>
</protein>
<dbReference type="OrthoDB" id="661148at2759"/>
<dbReference type="Proteomes" id="UP000681967">
    <property type="component" value="Unassembled WGS sequence"/>
</dbReference>
<dbReference type="Proteomes" id="UP000676336">
    <property type="component" value="Unassembled WGS sequence"/>
</dbReference>
<evidence type="ECO:0000313" key="2">
    <source>
        <dbReference type="EMBL" id="CAF1606102.1"/>
    </source>
</evidence>
<evidence type="ECO:0000313" key="5">
    <source>
        <dbReference type="EMBL" id="CAF3892871.1"/>
    </source>
</evidence>
<evidence type="ECO:0000313" key="4">
    <source>
        <dbReference type="EMBL" id="CAF3850485.1"/>
    </source>
</evidence>
<dbReference type="AlphaFoldDB" id="A0A816VAF5"/>
<dbReference type="Proteomes" id="UP000663834">
    <property type="component" value="Unassembled WGS sequence"/>
</dbReference>
<evidence type="ECO:0000313" key="6">
    <source>
        <dbReference type="EMBL" id="CAF5175730.1"/>
    </source>
</evidence>
<organism evidence="3 7">
    <name type="scientific">Rotaria magnacalcarata</name>
    <dbReference type="NCBI Taxonomy" id="392030"/>
    <lineage>
        <taxon>Eukaryota</taxon>
        <taxon>Metazoa</taxon>
        <taxon>Spiralia</taxon>
        <taxon>Gnathifera</taxon>
        <taxon>Rotifera</taxon>
        <taxon>Eurotatoria</taxon>
        <taxon>Bdelloidea</taxon>
        <taxon>Philodinida</taxon>
        <taxon>Philodinidae</taxon>
        <taxon>Rotaria</taxon>
    </lineage>
</organism>
<dbReference type="EMBL" id="CAJNRE010012519">
    <property type="protein sequence ID" value="CAF2111269.1"/>
    <property type="molecule type" value="Genomic_DNA"/>
</dbReference>
<dbReference type="EMBL" id="CAJOBH010001366">
    <property type="protein sequence ID" value="CAF3850485.1"/>
    <property type="molecule type" value="Genomic_DNA"/>
</dbReference>